<comment type="caution">
    <text evidence="1">The sequence shown here is derived from an EMBL/GenBank/DDBJ whole genome shotgun (WGS) entry which is preliminary data.</text>
</comment>
<gene>
    <name evidence="1" type="ORF">I4F81_003825</name>
</gene>
<dbReference type="Proteomes" id="UP000798662">
    <property type="component" value="Chromosome 1"/>
</dbReference>
<sequence length="205" mass="22197">MPGDAVDLPPPGQVATGADDAAALRARLLDAEARLTQTQRDLSAAQQTITALHAQRWGGQFSGGCSPVAGGNRRNIDAAGAYDDGFDFCTRFSPDDWLQSFDIPRSVLPPDGLPMPFTPCDPVHTATFTIGSRDEIEARHLYCTLAWTQSAFNDLLAAQHAIGNTKELLEELVEYLVGATRRIYALGVSRWACRRGSRTRYGTGS</sequence>
<evidence type="ECO:0000313" key="2">
    <source>
        <dbReference type="Proteomes" id="UP000798662"/>
    </source>
</evidence>
<dbReference type="EMBL" id="CM020618">
    <property type="protein sequence ID" value="KAK1861241.1"/>
    <property type="molecule type" value="Genomic_DNA"/>
</dbReference>
<keyword evidence="2" id="KW-1185">Reference proteome</keyword>
<proteinExistence type="predicted"/>
<protein>
    <submittedName>
        <fullName evidence="1">Uncharacterized protein</fullName>
    </submittedName>
</protein>
<reference evidence="1" key="1">
    <citation type="submission" date="2019-11" db="EMBL/GenBank/DDBJ databases">
        <title>Nori genome reveals adaptations in red seaweeds to the harsh intertidal environment.</title>
        <authorList>
            <person name="Wang D."/>
            <person name="Mao Y."/>
        </authorList>
    </citation>
    <scope>NUCLEOTIDE SEQUENCE</scope>
    <source>
        <tissue evidence="1">Gametophyte</tissue>
    </source>
</reference>
<accession>A0ACC3BT87</accession>
<name>A0ACC3BT87_PYRYE</name>
<evidence type="ECO:0000313" key="1">
    <source>
        <dbReference type="EMBL" id="KAK1861241.1"/>
    </source>
</evidence>
<organism evidence="1 2">
    <name type="scientific">Pyropia yezoensis</name>
    <name type="common">Susabi-nori</name>
    <name type="synonym">Porphyra yezoensis</name>
    <dbReference type="NCBI Taxonomy" id="2788"/>
    <lineage>
        <taxon>Eukaryota</taxon>
        <taxon>Rhodophyta</taxon>
        <taxon>Bangiophyceae</taxon>
        <taxon>Bangiales</taxon>
        <taxon>Bangiaceae</taxon>
        <taxon>Pyropia</taxon>
    </lineage>
</organism>